<proteinExistence type="predicted"/>
<gene>
    <name evidence="6" type="ORF">SAMN04488042_101195</name>
</gene>
<dbReference type="Proteomes" id="UP000199144">
    <property type="component" value="Unassembled WGS sequence"/>
</dbReference>
<keyword evidence="2 4" id="KW-0238">DNA-binding</keyword>
<dbReference type="SUPFAM" id="SSF46689">
    <property type="entry name" value="Homeodomain-like"/>
    <property type="match status" value="1"/>
</dbReference>
<dbReference type="EMBL" id="FOTQ01000001">
    <property type="protein sequence ID" value="SFL43777.1"/>
    <property type="molecule type" value="Genomic_DNA"/>
</dbReference>
<sequence>MARQRKSAEDRKAEIVQVAIRLAGELGPDRVTTQALADAVGVSQPAIFRHFPTKPDIWQAVGSAITSGMEMGALPDPGDDPLGLLESLVARYLGQIMANPAIPAILFSRELHAENEALRAHFERVMTARRGMFARLIGAAQNKGQVSETVAADDLAALVLATIQGLAMRWSLEARGFDLQTEGVRLIGLLLGRG</sequence>
<feature type="DNA-binding region" description="H-T-H motif" evidence="4">
    <location>
        <begin position="32"/>
        <end position="51"/>
    </location>
</feature>
<dbReference type="InterPro" id="IPR011075">
    <property type="entry name" value="TetR_C"/>
</dbReference>
<dbReference type="AlphaFoldDB" id="A0A1I4HPS5"/>
<accession>A0A1I4HPS5</accession>
<dbReference type="PANTHER" id="PTHR30055:SF240">
    <property type="entry name" value="HTH-TYPE TRANSCRIPTIONAL REGULATOR ACRR"/>
    <property type="match status" value="1"/>
</dbReference>
<evidence type="ECO:0000313" key="6">
    <source>
        <dbReference type="EMBL" id="SFL43777.1"/>
    </source>
</evidence>
<dbReference type="OrthoDB" id="5293556at2"/>
<dbReference type="InterPro" id="IPR036271">
    <property type="entry name" value="Tet_transcr_reg_TetR-rel_C_sf"/>
</dbReference>
<dbReference type="RefSeq" id="WP_093090079.1">
    <property type="nucleotide sequence ID" value="NZ_FOTQ01000001.1"/>
</dbReference>
<dbReference type="InterPro" id="IPR050109">
    <property type="entry name" value="HTH-type_TetR-like_transc_reg"/>
</dbReference>
<protein>
    <submittedName>
        <fullName evidence="6">Transcriptional regulator, TetR family</fullName>
    </submittedName>
</protein>
<dbReference type="Pfam" id="PF00440">
    <property type="entry name" value="TetR_N"/>
    <property type="match status" value="1"/>
</dbReference>
<dbReference type="PROSITE" id="PS50977">
    <property type="entry name" value="HTH_TETR_2"/>
    <property type="match status" value="1"/>
</dbReference>
<dbReference type="PROSITE" id="PS01081">
    <property type="entry name" value="HTH_TETR_1"/>
    <property type="match status" value="1"/>
</dbReference>
<evidence type="ECO:0000259" key="5">
    <source>
        <dbReference type="PROSITE" id="PS50977"/>
    </source>
</evidence>
<dbReference type="SUPFAM" id="SSF48498">
    <property type="entry name" value="Tetracyclin repressor-like, C-terminal domain"/>
    <property type="match status" value="1"/>
</dbReference>
<dbReference type="InterPro" id="IPR023772">
    <property type="entry name" value="DNA-bd_HTH_TetR-type_CS"/>
</dbReference>
<evidence type="ECO:0000256" key="1">
    <source>
        <dbReference type="ARBA" id="ARBA00023015"/>
    </source>
</evidence>
<name>A0A1I4HPS5_9RHOB</name>
<dbReference type="InterPro" id="IPR009057">
    <property type="entry name" value="Homeodomain-like_sf"/>
</dbReference>
<dbReference type="STRING" id="254406.SAMN04488042_101195"/>
<organism evidence="6 7">
    <name type="scientific">Shimia aestuarii</name>
    <dbReference type="NCBI Taxonomy" id="254406"/>
    <lineage>
        <taxon>Bacteria</taxon>
        <taxon>Pseudomonadati</taxon>
        <taxon>Pseudomonadota</taxon>
        <taxon>Alphaproteobacteria</taxon>
        <taxon>Rhodobacterales</taxon>
        <taxon>Roseobacteraceae</taxon>
    </lineage>
</organism>
<dbReference type="Gene3D" id="1.10.357.10">
    <property type="entry name" value="Tetracycline Repressor, domain 2"/>
    <property type="match status" value="1"/>
</dbReference>
<dbReference type="PANTHER" id="PTHR30055">
    <property type="entry name" value="HTH-TYPE TRANSCRIPTIONAL REGULATOR RUTR"/>
    <property type="match status" value="1"/>
</dbReference>
<evidence type="ECO:0000256" key="2">
    <source>
        <dbReference type="ARBA" id="ARBA00023125"/>
    </source>
</evidence>
<keyword evidence="3" id="KW-0804">Transcription</keyword>
<feature type="domain" description="HTH tetR-type" evidence="5">
    <location>
        <begin position="9"/>
        <end position="69"/>
    </location>
</feature>
<reference evidence="6 7" key="1">
    <citation type="submission" date="2016-10" db="EMBL/GenBank/DDBJ databases">
        <authorList>
            <person name="de Groot N.N."/>
        </authorList>
    </citation>
    <scope>NUCLEOTIDE SEQUENCE [LARGE SCALE GENOMIC DNA]</scope>
    <source>
        <strain evidence="6 7">DSM 15283</strain>
    </source>
</reference>
<dbReference type="GO" id="GO:0000976">
    <property type="term" value="F:transcription cis-regulatory region binding"/>
    <property type="evidence" value="ECO:0007669"/>
    <property type="project" value="TreeGrafter"/>
</dbReference>
<evidence type="ECO:0000256" key="3">
    <source>
        <dbReference type="ARBA" id="ARBA00023163"/>
    </source>
</evidence>
<dbReference type="InterPro" id="IPR001647">
    <property type="entry name" value="HTH_TetR"/>
</dbReference>
<evidence type="ECO:0000313" key="7">
    <source>
        <dbReference type="Proteomes" id="UP000199144"/>
    </source>
</evidence>
<keyword evidence="7" id="KW-1185">Reference proteome</keyword>
<keyword evidence="1" id="KW-0805">Transcription regulation</keyword>
<dbReference type="PRINTS" id="PR00455">
    <property type="entry name" value="HTHTETR"/>
</dbReference>
<dbReference type="Pfam" id="PF16925">
    <property type="entry name" value="TetR_C_13"/>
    <property type="match status" value="1"/>
</dbReference>
<evidence type="ECO:0000256" key="4">
    <source>
        <dbReference type="PROSITE-ProRule" id="PRU00335"/>
    </source>
</evidence>
<dbReference type="GO" id="GO:0003700">
    <property type="term" value="F:DNA-binding transcription factor activity"/>
    <property type="evidence" value="ECO:0007669"/>
    <property type="project" value="TreeGrafter"/>
</dbReference>